<accession>A0A139AR68</accession>
<dbReference type="Pfam" id="PF01255">
    <property type="entry name" value="Prenyltransf"/>
    <property type="match status" value="1"/>
</dbReference>
<dbReference type="OrthoDB" id="4173905at2759"/>
<dbReference type="InterPro" id="IPR018520">
    <property type="entry name" value="UPP_synth-like_CS"/>
</dbReference>
<dbReference type="OMA" id="FDRRDLW"/>
<dbReference type="CDD" id="cd00475">
    <property type="entry name" value="Cis_IPPS"/>
    <property type="match status" value="1"/>
</dbReference>
<keyword evidence="3" id="KW-0460">Magnesium</keyword>
<dbReference type="FunFam" id="3.40.1180.10:FF:000005">
    <property type="entry name" value="Alkyl transferase"/>
    <property type="match status" value="1"/>
</dbReference>
<dbReference type="GO" id="GO:0043048">
    <property type="term" value="P:dolichyl monophosphate biosynthetic process"/>
    <property type="evidence" value="ECO:0007669"/>
    <property type="project" value="EnsemblFungi"/>
</dbReference>
<dbReference type="GO" id="GO:0005811">
    <property type="term" value="C:lipid droplet"/>
    <property type="evidence" value="ECO:0007669"/>
    <property type="project" value="TreeGrafter"/>
</dbReference>
<evidence type="ECO:0000256" key="2">
    <source>
        <dbReference type="ARBA" id="ARBA00022679"/>
    </source>
</evidence>
<dbReference type="GO" id="GO:1904423">
    <property type="term" value="C:dehydrodolichyl diphosphate synthase complex"/>
    <property type="evidence" value="ECO:0007669"/>
    <property type="project" value="TreeGrafter"/>
</dbReference>
<dbReference type="Gene3D" id="3.40.1180.10">
    <property type="entry name" value="Decaprenyl diphosphate synthase-like"/>
    <property type="match status" value="1"/>
</dbReference>
<dbReference type="InterPro" id="IPR001441">
    <property type="entry name" value="UPP_synth-like"/>
</dbReference>
<reference evidence="5 6" key="1">
    <citation type="journal article" date="2015" name="Genome Biol. Evol.">
        <title>Phylogenomic analyses indicate that early fungi evolved digesting cell walls of algal ancestors of land plants.</title>
        <authorList>
            <person name="Chang Y."/>
            <person name="Wang S."/>
            <person name="Sekimoto S."/>
            <person name="Aerts A.L."/>
            <person name="Choi C."/>
            <person name="Clum A."/>
            <person name="LaButti K.M."/>
            <person name="Lindquist E.A."/>
            <person name="Yee Ngan C."/>
            <person name="Ohm R.A."/>
            <person name="Salamov A.A."/>
            <person name="Grigoriev I.V."/>
            <person name="Spatafora J.W."/>
            <person name="Berbee M.L."/>
        </authorList>
    </citation>
    <scope>NUCLEOTIDE SEQUENCE [LARGE SCALE GENOMIC DNA]</scope>
    <source>
        <strain evidence="5 6">JEL478</strain>
    </source>
</reference>
<evidence type="ECO:0000313" key="5">
    <source>
        <dbReference type="EMBL" id="KXS19212.1"/>
    </source>
</evidence>
<dbReference type="NCBIfam" id="TIGR00055">
    <property type="entry name" value="uppS"/>
    <property type="match status" value="1"/>
</dbReference>
<keyword evidence="2 4" id="KW-0808">Transferase</keyword>
<dbReference type="EMBL" id="KQ965739">
    <property type="protein sequence ID" value="KXS19212.1"/>
    <property type="molecule type" value="Genomic_DNA"/>
</dbReference>
<dbReference type="GO" id="GO:0045547">
    <property type="term" value="F:ditrans,polycis-polyprenyl diphosphate synthase [(2E,6E)-farnesyl diphosphate specific] activity"/>
    <property type="evidence" value="ECO:0007669"/>
    <property type="project" value="EnsemblFungi"/>
</dbReference>
<dbReference type="AlphaFoldDB" id="A0A139AR68"/>
<dbReference type="Proteomes" id="UP000070544">
    <property type="component" value="Unassembled WGS sequence"/>
</dbReference>
<evidence type="ECO:0000256" key="4">
    <source>
        <dbReference type="RuleBase" id="RU363018"/>
    </source>
</evidence>
<dbReference type="HAMAP" id="MF_01139">
    <property type="entry name" value="ISPT"/>
    <property type="match status" value="1"/>
</dbReference>
<dbReference type="EC" id="2.5.1.-" evidence="4"/>
<dbReference type="InterPro" id="IPR036424">
    <property type="entry name" value="UPP_synth-like_sf"/>
</dbReference>
<organism evidence="5 6">
    <name type="scientific">Gonapodya prolifera (strain JEL478)</name>
    <name type="common">Monoblepharis prolifera</name>
    <dbReference type="NCBI Taxonomy" id="1344416"/>
    <lineage>
        <taxon>Eukaryota</taxon>
        <taxon>Fungi</taxon>
        <taxon>Fungi incertae sedis</taxon>
        <taxon>Chytridiomycota</taxon>
        <taxon>Chytridiomycota incertae sedis</taxon>
        <taxon>Monoblepharidomycetes</taxon>
        <taxon>Monoblepharidales</taxon>
        <taxon>Gonapodyaceae</taxon>
        <taxon>Gonapodya</taxon>
    </lineage>
</organism>
<keyword evidence="6" id="KW-1185">Reference proteome</keyword>
<proteinExistence type="inferred from homology"/>
<dbReference type="GO" id="GO:0016094">
    <property type="term" value="P:polyprenol biosynthetic process"/>
    <property type="evidence" value="ECO:0007669"/>
    <property type="project" value="TreeGrafter"/>
</dbReference>
<evidence type="ECO:0000256" key="1">
    <source>
        <dbReference type="ARBA" id="ARBA00005432"/>
    </source>
</evidence>
<dbReference type="GO" id="GO:0005783">
    <property type="term" value="C:endoplasmic reticulum"/>
    <property type="evidence" value="ECO:0007669"/>
    <property type="project" value="TreeGrafter"/>
</dbReference>
<dbReference type="PANTHER" id="PTHR10291:SF43">
    <property type="entry name" value="DEHYDRODOLICHYL DIPHOSPHATE SYNTHASE COMPLEX SUBUNIT DHDDS"/>
    <property type="match status" value="1"/>
</dbReference>
<gene>
    <name evidence="5" type="ORF">M427DRAFT_95421</name>
</gene>
<evidence type="ECO:0000313" key="6">
    <source>
        <dbReference type="Proteomes" id="UP000070544"/>
    </source>
</evidence>
<comment type="similarity">
    <text evidence="1 4">Belongs to the UPP synthase family.</text>
</comment>
<dbReference type="PANTHER" id="PTHR10291">
    <property type="entry name" value="DEHYDRODOLICHYL DIPHOSPHATE SYNTHASE FAMILY MEMBER"/>
    <property type="match status" value="1"/>
</dbReference>
<sequence length="254" mass="29332">MLNDFWGVLATHMRQACVHILRMGSVPRHVAFIMDGNRRYAKKYHMKTVLGHFKGFDTLEETLEWCLDLGVEWVTVFAFSIDNFKRSSEEVDGLMNLAKEKFELFTQEGQFIQKNGIRVRVLGDLELLPEDVRRAAKSAMEWTKTNRRANLNICIPYTARHELANAVEELLNDTALQGPDCLPFESSDVSERLFTAEAPPVDILVRTSGETRLSDFLLWQVCEKTTVHFIDCLWPEFSFSHMLPILLEFQTSKR</sequence>
<evidence type="ECO:0000256" key="3">
    <source>
        <dbReference type="ARBA" id="ARBA00022842"/>
    </source>
</evidence>
<name>A0A139AR68_GONPJ</name>
<dbReference type="STRING" id="1344416.A0A139AR68"/>
<dbReference type="SUPFAM" id="SSF64005">
    <property type="entry name" value="Undecaprenyl diphosphate synthase"/>
    <property type="match status" value="1"/>
</dbReference>
<dbReference type="PROSITE" id="PS01066">
    <property type="entry name" value="UPP_SYNTHASE"/>
    <property type="match status" value="1"/>
</dbReference>
<dbReference type="GO" id="GO:0016020">
    <property type="term" value="C:membrane"/>
    <property type="evidence" value="ECO:0007669"/>
    <property type="project" value="TreeGrafter"/>
</dbReference>
<protein>
    <recommendedName>
        <fullName evidence="4">Alkyl transferase</fullName>
        <ecNumber evidence="4">2.5.1.-</ecNumber>
    </recommendedName>
</protein>